<evidence type="ECO:0000313" key="13">
    <source>
        <dbReference type="EMBL" id="CAL4121238.1"/>
    </source>
</evidence>
<dbReference type="GO" id="GO:0016020">
    <property type="term" value="C:membrane"/>
    <property type="evidence" value="ECO:0007669"/>
    <property type="project" value="InterPro"/>
</dbReference>
<dbReference type="Proteomes" id="UP001497623">
    <property type="component" value="Unassembled WGS sequence"/>
</dbReference>
<keyword evidence="3" id="KW-0813">Transport</keyword>
<organism evidence="13 14">
    <name type="scientific">Meganyctiphanes norvegica</name>
    <name type="common">Northern krill</name>
    <name type="synonym">Thysanopoda norvegica</name>
    <dbReference type="NCBI Taxonomy" id="48144"/>
    <lineage>
        <taxon>Eukaryota</taxon>
        <taxon>Metazoa</taxon>
        <taxon>Ecdysozoa</taxon>
        <taxon>Arthropoda</taxon>
        <taxon>Crustacea</taxon>
        <taxon>Multicrustacea</taxon>
        <taxon>Malacostraca</taxon>
        <taxon>Eumalacostraca</taxon>
        <taxon>Eucarida</taxon>
        <taxon>Euphausiacea</taxon>
        <taxon>Euphausiidae</taxon>
        <taxon>Meganyctiphanes</taxon>
    </lineage>
</organism>
<feature type="transmembrane region" description="Helical" evidence="12">
    <location>
        <begin position="56"/>
        <end position="78"/>
    </location>
</feature>
<keyword evidence="14" id="KW-1185">Reference proteome</keyword>
<dbReference type="PANTHER" id="PTHR12454">
    <property type="entry name" value="TRIMERIC INTRACELLULAR CATION CHANNEL"/>
    <property type="match status" value="1"/>
</dbReference>
<comment type="caution">
    <text evidence="13">The sequence shown here is derived from an EMBL/GenBank/DDBJ whole genome shotgun (WGS) entry which is preliminary data.</text>
</comment>
<reference evidence="13 14" key="1">
    <citation type="submission" date="2024-05" db="EMBL/GenBank/DDBJ databases">
        <authorList>
            <person name="Wallberg A."/>
        </authorList>
    </citation>
    <scope>NUCLEOTIDE SEQUENCE [LARGE SCALE GENOMIC DNA]</scope>
</reference>
<protein>
    <recommendedName>
        <fullName evidence="15">Trimeric intracellular cation channel type B</fullName>
    </recommendedName>
</protein>
<keyword evidence="5 12" id="KW-0812">Transmembrane</keyword>
<evidence type="ECO:0000256" key="12">
    <source>
        <dbReference type="SAM" id="Phobius"/>
    </source>
</evidence>
<keyword evidence="11" id="KW-0407">Ion channel</keyword>
<accession>A0AAV2RC16</accession>
<evidence type="ECO:0000256" key="11">
    <source>
        <dbReference type="ARBA" id="ARBA00023303"/>
    </source>
</evidence>
<evidence type="ECO:0000256" key="1">
    <source>
        <dbReference type="ARBA" id="ARBA00004127"/>
    </source>
</evidence>
<evidence type="ECO:0000256" key="4">
    <source>
        <dbReference type="ARBA" id="ARBA00022538"/>
    </source>
</evidence>
<keyword evidence="10 12" id="KW-0472">Membrane</keyword>
<evidence type="ECO:0000256" key="5">
    <source>
        <dbReference type="ARBA" id="ARBA00022692"/>
    </source>
</evidence>
<keyword evidence="6" id="KW-0631">Potassium channel</keyword>
<name>A0AAV2RC16_MEGNR</name>
<evidence type="ECO:0000256" key="10">
    <source>
        <dbReference type="ARBA" id="ARBA00023136"/>
    </source>
</evidence>
<dbReference type="Pfam" id="PF05197">
    <property type="entry name" value="TRIC"/>
    <property type="match status" value="1"/>
</dbReference>
<feature type="transmembrane region" description="Helical" evidence="12">
    <location>
        <begin position="209"/>
        <end position="227"/>
    </location>
</feature>
<keyword evidence="9" id="KW-0406">Ion transport</keyword>
<evidence type="ECO:0000256" key="6">
    <source>
        <dbReference type="ARBA" id="ARBA00022826"/>
    </source>
</evidence>
<dbReference type="GO" id="GO:0012505">
    <property type="term" value="C:endomembrane system"/>
    <property type="evidence" value="ECO:0007669"/>
    <property type="project" value="UniProtKB-SubCell"/>
</dbReference>
<feature type="transmembrane region" description="Helical" evidence="12">
    <location>
        <begin position="90"/>
        <end position="106"/>
    </location>
</feature>
<proteinExistence type="inferred from homology"/>
<evidence type="ECO:0000256" key="9">
    <source>
        <dbReference type="ARBA" id="ARBA00023065"/>
    </source>
</evidence>
<keyword evidence="8 12" id="KW-1133">Transmembrane helix</keyword>
<evidence type="ECO:0000256" key="8">
    <source>
        <dbReference type="ARBA" id="ARBA00022989"/>
    </source>
</evidence>
<dbReference type="AlphaFoldDB" id="A0AAV2RC16"/>
<dbReference type="InterPro" id="IPR007866">
    <property type="entry name" value="TRIC_channel"/>
</dbReference>
<evidence type="ECO:0008006" key="15">
    <source>
        <dbReference type="Google" id="ProtNLM"/>
    </source>
</evidence>
<evidence type="ECO:0000256" key="2">
    <source>
        <dbReference type="ARBA" id="ARBA00005766"/>
    </source>
</evidence>
<comment type="similarity">
    <text evidence="2">Belongs to the TMEM38 family.</text>
</comment>
<dbReference type="GO" id="GO:0042802">
    <property type="term" value="F:identical protein binding"/>
    <property type="evidence" value="ECO:0007669"/>
    <property type="project" value="InterPro"/>
</dbReference>
<evidence type="ECO:0000256" key="7">
    <source>
        <dbReference type="ARBA" id="ARBA00022958"/>
    </source>
</evidence>
<evidence type="ECO:0000256" key="3">
    <source>
        <dbReference type="ARBA" id="ARBA00022448"/>
    </source>
</evidence>
<keyword evidence="4" id="KW-0633">Potassium transport</keyword>
<dbReference type="EMBL" id="CAXKWB010018835">
    <property type="protein sequence ID" value="CAL4121238.1"/>
    <property type="molecule type" value="Genomic_DNA"/>
</dbReference>
<sequence length="273" mass="29337">MSETIPTDSASLLELAESISIPWDPYFNIVHCLLSCVAIRDDLGAKAIPFSRKHPLATWLACMVAVFAGGLVCAPLLGKPILSAIDDNQMILFGTISWYLVFYTPFDLTITLCKILPVKLVLYVMKEIHRVKKVSGGVTLGAKHYPGNFVIMLIIGTLKGNGAGFMKIFSRLVRGTWSPSAIEVLSPSFPTKAAIVSGVIFILKAHTELISVPTTLICIGIGSFLVYSKLASLFAIHESFIPLETAACSFVFGGVAAPAEGASESDKKAKKND</sequence>
<keyword evidence="7" id="KW-0630">Potassium</keyword>
<comment type="subcellular location">
    <subcellularLocation>
        <location evidence="1">Endomembrane system</location>
        <topology evidence="1">Multi-pass membrane protein</topology>
    </subcellularLocation>
</comment>
<dbReference type="GO" id="GO:0005267">
    <property type="term" value="F:potassium channel activity"/>
    <property type="evidence" value="ECO:0007669"/>
    <property type="project" value="UniProtKB-KW"/>
</dbReference>
<evidence type="ECO:0000313" key="14">
    <source>
        <dbReference type="Proteomes" id="UP001497623"/>
    </source>
</evidence>
<gene>
    <name evidence="13" type="ORF">MNOR_LOCUS22409</name>
</gene>
<dbReference type="PANTHER" id="PTHR12454:SF11">
    <property type="entry name" value="GH25683P"/>
    <property type="match status" value="1"/>
</dbReference>